<dbReference type="GO" id="GO:0051087">
    <property type="term" value="F:protein-folding chaperone binding"/>
    <property type="evidence" value="ECO:0007669"/>
    <property type="project" value="InterPro"/>
</dbReference>
<dbReference type="PANTHER" id="PTHR13009:SF22">
    <property type="entry name" value="LD43819P"/>
    <property type="match status" value="1"/>
</dbReference>
<organism evidence="3">
    <name type="scientific">Timema genevievae</name>
    <name type="common">Walking stick</name>
    <dbReference type="NCBI Taxonomy" id="629358"/>
    <lineage>
        <taxon>Eukaryota</taxon>
        <taxon>Metazoa</taxon>
        <taxon>Ecdysozoa</taxon>
        <taxon>Arthropoda</taxon>
        <taxon>Hexapoda</taxon>
        <taxon>Insecta</taxon>
        <taxon>Pterygota</taxon>
        <taxon>Neoptera</taxon>
        <taxon>Polyneoptera</taxon>
        <taxon>Phasmatodea</taxon>
        <taxon>Timematodea</taxon>
        <taxon>Timematoidea</taxon>
        <taxon>Timematidae</taxon>
        <taxon>Timema</taxon>
    </lineage>
</organism>
<dbReference type="SUPFAM" id="SSF103111">
    <property type="entry name" value="Activator of Hsp90 ATPase, Aha1"/>
    <property type="match status" value="1"/>
</dbReference>
<dbReference type="InterPro" id="IPR013538">
    <property type="entry name" value="ASHA1/2-like_C"/>
</dbReference>
<accession>A0A7R9PLB0</accession>
<evidence type="ECO:0000256" key="1">
    <source>
        <dbReference type="ARBA" id="ARBA00006817"/>
    </source>
</evidence>
<evidence type="ECO:0000259" key="2">
    <source>
        <dbReference type="SMART" id="SM01000"/>
    </source>
</evidence>
<dbReference type="AlphaFoldDB" id="A0A7R9PLB0"/>
<dbReference type="Gene3D" id="3.30.530.20">
    <property type="match status" value="1"/>
</dbReference>
<dbReference type="CDD" id="cd08892">
    <property type="entry name" value="SRPBCC_Aha1"/>
    <property type="match status" value="1"/>
</dbReference>
<dbReference type="GO" id="GO:0006457">
    <property type="term" value="P:protein folding"/>
    <property type="evidence" value="ECO:0007669"/>
    <property type="project" value="TreeGrafter"/>
</dbReference>
<sequence>MAKWGEGDPRWIVEERPDATNVNNWHWTEKNACAWSVDKLKELLVNLPMESDIAKCKVTEIEKCEGEAVVNNRKGKLIFFYEWDLKIKWKGSLKDEDEKEIEGSAHIPNLSEENDVSDLDVTISVNESNPTADILKDFMHRHGKEVIAQQLGNYVIALKEVHPTKIRTWISSSVELNATSASANYATEVQMQTNNRPSNNATSSNLYTTTLNLGHNFQCTAEEFYNAMTVLELVQAFTRGPVKLEAEVGGKFELFGGNIHGDFVELVPNKKIVQRWRSKRWPAEHYSIVTFTIEQKDDHTEVRVLQIGVPQSEADSTRENWEYYYWDSVKRTFGFGSFIV</sequence>
<reference evidence="3" key="1">
    <citation type="submission" date="2020-11" db="EMBL/GenBank/DDBJ databases">
        <authorList>
            <person name="Tran Van P."/>
        </authorList>
    </citation>
    <scope>NUCLEOTIDE SEQUENCE</scope>
</reference>
<evidence type="ECO:0000313" key="3">
    <source>
        <dbReference type="EMBL" id="CAD7592029.1"/>
    </source>
</evidence>
<gene>
    <name evidence="3" type="ORF">TGEB3V08_LOCUS4780</name>
</gene>
<dbReference type="GO" id="GO:0001671">
    <property type="term" value="F:ATPase activator activity"/>
    <property type="evidence" value="ECO:0007669"/>
    <property type="project" value="InterPro"/>
</dbReference>
<dbReference type="EMBL" id="OE840694">
    <property type="protein sequence ID" value="CAD7592029.1"/>
    <property type="molecule type" value="Genomic_DNA"/>
</dbReference>
<dbReference type="GO" id="GO:0005829">
    <property type="term" value="C:cytosol"/>
    <property type="evidence" value="ECO:0007669"/>
    <property type="project" value="TreeGrafter"/>
</dbReference>
<dbReference type="Pfam" id="PF08327">
    <property type="entry name" value="AHSA1"/>
    <property type="match status" value="1"/>
</dbReference>
<comment type="similarity">
    <text evidence="1">Belongs to the AHA1 family.</text>
</comment>
<name>A0A7R9PLB0_TIMGE</name>
<dbReference type="InterPro" id="IPR015310">
    <property type="entry name" value="AHSA1-like_N"/>
</dbReference>
<dbReference type="Pfam" id="PF09229">
    <property type="entry name" value="Aha1_N"/>
    <property type="match status" value="1"/>
</dbReference>
<dbReference type="InterPro" id="IPR036338">
    <property type="entry name" value="Aha1"/>
</dbReference>
<protein>
    <recommendedName>
        <fullName evidence="2">Activator of Hsp90 ATPase AHSA1-like N-terminal domain-containing protein</fullName>
    </recommendedName>
</protein>
<proteinExistence type="inferred from homology"/>
<dbReference type="InterPro" id="IPR023393">
    <property type="entry name" value="START-like_dom_sf"/>
</dbReference>
<dbReference type="SMART" id="SM01000">
    <property type="entry name" value="Aha1_N"/>
    <property type="match status" value="1"/>
</dbReference>
<feature type="domain" description="Activator of Hsp90 ATPase AHSA1-like N-terminal" evidence="2">
    <location>
        <begin position="29"/>
        <end position="165"/>
    </location>
</feature>
<dbReference type="PANTHER" id="PTHR13009">
    <property type="entry name" value="HEAT SHOCK PROTEIN 90 HSP90 CO-CHAPERONE AHA-1"/>
    <property type="match status" value="1"/>
</dbReference>
<dbReference type="Gene3D" id="3.15.10.20">
    <property type="entry name" value="Activator of Hsp90 ATPase Aha1, N-terminal domain"/>
    <property type="match status" value="1"/>
</dbReference>
<dbReference type="SUPFAM" id="SSF55961">
    <property type="entry name" value="Bet v1-like"/>
    <property type="match status" value="1"/>
</dbReference>